<reference evidence="4 5" key="1">
    <citation type="submission" date="2014-08" db="EMBL/GenBank/DDBJ databases">
        <title>Genome sequences of NCPPB Pectobacterium isolates.</title>
        <authorList>
            <person name="Glover R.H."/>
            <person name="Sapp M."/>
            <person name="Elphinstone J."/>
        </authorList>
    </citation>
    <scope>NUCLEOTIDE SEQUENCE [LARGE SCALE GENOMIC DNA]</scope>
    <source>
        <strain evidence="3 4">NCPPB 2793</strain>
        <strain evidence="2 5">NCPPB 2795</strain>
    </source>
</reference>
<dbReference type="Proteomes" id="UP000032874">
    <property type="component" value="Unassembled WGS sequence"/>
</dbReference>
<evidence type="ECO:0000313" key="3">
    <source>
        <dbReference type="EMBL" id="KFX18285.1"/>
    </source>
</evidence>
<protein>
    <submittedName>
        <fullName evidence="2">Uncharacterized protein</fullName>
    </submittedName>
</protein>
<evidence type="ECO:0000313" key="5">
    <source>
        <dbReference type="Proteomes" id="UP000032874"/>
    </source>
</evidence>
<dbReference type="AlphaFoldDB" id="A0A093SSS6"/>
<proteinExistence type="predicted"/>
<dbReference type="Proteomes" id="UP000032869">
    <property type="component" value="Unassembled WGS sequence"/>
</dbReference>
<evidence type="ECO:0000313" key="2">
    <source>
        <dbReference type="EMBL" id="KFX03250.1"/>
    </source>
</evidence>
<feature type="region of interest" description="Disordered" evidence="1">
    <location>
        <begin position="28"/>
        <end position="61"/>
    </location>
</feature>
<dbReference type="EMBL" id="JQHM01000009">
    <property type="protein sequence ID" value="KFX03250.1"/>
    <property type="molecule type" value="Genomic_DNA"/>
</dbReference>
<comment type="caution">
    <text evidence="2">The sequence shown here is derived from an EMBL/GenBank/DDBJ whole genome shotgun (WGS) entry which is preliminary data.</text>
</comment>
<gene>
    <name evidence="3" type="ORF">JV35_16730</name>
    <name evidence="2" type="ORF">KP22_16130</name>
</gene>
<evidence type="ECO:0000313" key="4">
    <source>
        <dbReference type="Proteomes" id="UP000032869"/>
    </source>
</evidence>
<keyword evidence="4" id="KW-1185">Reference proteome</keyword>
<sequence>MAGGGTLPFTENNTPCLLCLAKAAGEYNPASSEKAHTGTAPAEPGFSRQQNAEPADAPVGL</sequence>
<name>A0A093SSS6_9GAMM</name>
<dbReference type="EMBL" id="JQHL01000010">
    <property type="protein sequence ID" value="KFX18285.1"/>
    <property type="molecule type" value="Genomic_DNA"/>
</dbReference>
<organism evidence="2 5">
    <name type="scientific">Pectobacterium betavasculorum</name>
    <dbReference type="NCBI Taxonomy" id="55207"/>
    <lineage>
        <taxon>Bacteria</taxon>
        <taxon>Pseudomonadati</taxon>
        <taxon>Pseudomonadota</taxon>
        <taxon>Gammaproteobacteria</taxon>
        <taxon>Enterobacterales</taxon>
        <taxon>Pectobacteriaceae</taxon>
        <taxon>Pectobacterium</taxon>
    </lineage>
</organism>
<accession>A0A093SSS6</accession>
<evidence type="ECO:0000256" key="1">
    <source>
        <dbReference type="SAM" id="MobiDB-lite"/>
    </source>
</evidence>